<dbReference type="InterPro" id="IPR020471">
    <property type="entry name" value="AKR"/>
</dbReference>
<dbReference type="Gene3D" id="3.20.20.100">
    <property type="entry name" value="NADP-dependent oxidoreductase domain"/>
    <property type="match status" value="1"/>
</dbReference>
<evidence type="ECO:0000313" key="2">
    <source>
        <dbReference type="EMBL" id="GAA3633706.1"/>
    </source>
</evidence>
<dbReference type="InterPro" id="IPR036812">
    <property type="entry name" value="NAD(P)_OxRdtase_dom_sf"/>
</dbReference>
<dbReference type="EMBL" id="BAABAB010000033">
    <property type="protein sequence ID" value="GAA3633706.1"/>
    <property type="molecule type" value="Genomic_DNA"/>
</dbReference>
<sequence length="324" mass="34184">MMLRIPQDLGRLGYGAASLGNLFHELTDAEATAVVDSAWSGGVRYFDTAPHYGLGLSERRLGAALARYPREGYLLSTKVGRLLEPTPANAGSLDDQGFVVPAAYRRVWDPSPAGVHRSLRESMARLGTDRIDIAYLHDPDEYDLAGGIATGMPALAEAKEAGLVRAIGIGSKSVRALAAAVRTGLCDLIMVAGRLTLLDDSGAELTALCEDHGVGIVNVGVFNSGALAAAEPGPQLNFEYAPITPDRLAELTRVHRVCDRFGVRVADAALQYSLRLPAVVNVTVGASTPAQFRRSLEGMSAAIDPALWPELARAARGGATLDLA</sequence>
<dbReference type="SUPFAM" id="SSF51430">
    <property type="entry name" value="NAD(P)-linked oxidoreductase"/>
    <property type="match status" value="1"/>
</dbReference>
<comment type="caution">
    <text evidence="2">The sequence shown here is derived from an EMBL/GenBank/DDBJ whole genome shotgun (WGS) entry which is preliminary data.</text>
</comment>
<gene>
    <name evidence="2" type="ORF">GCM10022236_40390</name>
</gene>
<proteinExistence type="predicted"/>
<dbReference type="InterPro" id="IPR023210">
    <property type="entry name" value="NADP_OxRdtase_dom"/>
</dbReference>
<keyword evidence="3" id="KW-1185">Reference proteome</keyword>
<evidence type="ECO:0000313" key="3">
    <source>
        <dbReference type="Proteomes" id="UP001501490"/>
    </source>
</evidence>
<organism evidence="2 3">
    <name type="scientific">Microlunatus ginsengisoli</name>
    <dbReference type="NCBI Taxonomy" id="363863"/>
    <lineage>
        <taxon>Bacteria</taxon>
        <taxon>Bacillati</taxon>
        <taxon>Actinomycetota</taxon>
        <taxon>Actinomycetes</taxon>
        <taxon>Propionibacteriales</taxon>
        <taxon>Propionibacteriaceae</taxon>
        <taxon>Microlunatus</taxon>
    </lineage>
</organism>
<dbReference type="Proteomes" id="UP001501490">
    <property type="component" value="Unassembled WGS sequence"/>
</dbReference>
<dbReference type="PANTHER" id="PTHR42686">
    <property type="entry name" value="GH17980P-RELATED"/>
    <property type="match status" value="1"/>
</dbReference>
<dbReference type="PANTHER" id="PTHR42686:SF1">
    <property type="entry name" value="GH17980P-RELATED"/>
    <property type="match status" value="1"/>
</dbReference>
<dbReference type="CDD" id="cd19152">
    <property type="entry name" value="AKR_AKR15A"/>
    <property type="match status" value="1"/>
</dbReference>
<evidence type="ECO:0000259" key="1">
    <source>
        <dbReference type="Pfam" id="PF00248"/>
    </source>
</evidence>
<name>A0ABP7AJW1_9ACTN</name>
<feature type="domain" description="NADP-dependent oxidoreductase" evidence="1">
    <location>
        <begin position="11"/>
        <end position="310"/>
    </location>
</feature>
<reference evidence="3" key="1">
    <citation type="journal article" date="2019" name="Int. J. Syst. Evol. Microbiol.">
        <title>The Global Catalogue of Microorganisms (GCM) 10K type strain sequencing project: providing services to taxonomists for standard genome sequencing and annotation.</title>
        <authorList>
            <consortium name="The Broad Institute Genomics Platform"/>
            <consortium name="The Broad Institute Genome Sequencing Center for Infectious Disease"/>
            <person name="Wu L."/>
            <person name="Ma J."/>
        </authorList>
    </citation>
    <scope>NUCLEOTIDE SEQUENCE [LARGE SCALE GENOMIC DNA]</scope>
    <source>
        <strain evidence="3">JCM 16929</strain>
    </source>
</reference>
<protein>
    <submittedName>
        <fullName evidence="2">Aldo/keto reductase</fullName>
    </submittedName>
</protein>
<dbReference type="Pfam" id="PF00248">
    <property type="entry name" value="Aldo_ket_red"/>
    <property type="match status" value="1"/>
</dbReference>
<accession>A0ABP7AJW1</accession>